<dbReference type="PROSITE" id="PS50865">
    <property type="entry name" value="ZF_MYND_2"/>
    <property type="match status" value="1"/>
</dbReference>
<keyword evidence="3" id="KW-0862">Zinc</keyword>
<dbReference type="AlphaFoldDB" id="A0AAN6SVI3"/>
<evidence type="ECO:0000259" key="6">
    <source>
        <dbReference type="PROSITE" id="PS50865"/>
    </source>
</evidence>
<comment type="caution">
    <text evidence="7">The sequence shown here is derived from an EMBL/GenBank/DDBJ whole genome shotgun (WGS) entry which is preliminary data.</text>
</comment>
<feature type="domain" description="MYND-type" evidence="6">
    <location>
        <begin position="197"/>
        <end position="233"/>
    </location>
</feature>
<proteinExistence type="predicted"/>
<evidence type="ECO:0000256" key="4">
    <source>
        <dbReference type="PROSITE-ProRule" id="PRU00134"/>
    </source>
</evidence>
<dbReference type="GO" id="GO:0008270">
    <property type="term" value="F:zinc ion binding"/>
    <property type="evidence" value="ECO:0007669"/>
    <property type="project" value="UniProtKB-KW"/>
</dbReference>
<dbReference type="Pfam" id="PF01753">
    <property type="entry name" value="zf-MYND"/>
    <property type="match status" value="1"/>
</dbReference>
<evidence type="ECO:0000313" key="8">
    <source>
        <dbReference type="Proteomes" id="UP001303115"/>
    </source>
</evidence>
<dbReference type="InterPro" id="IPR002893">
    <property type="entry name" value="Znf_MYND"/>
</dbReference>
<keyword evidence="2 4" id="KW-0863">Zinc-finger</keyword>
<feature type="compositionally biased region" description="Low complexity" evidence="5">
    <location>
        <begin position="74"/>
        <end position="85"/>
    </location>
</feature>
<gene>
    <name evidence="7" type="ORF">C8A01DRAFT_12841</name>
</gene>
<reference evidence="8" key="1">
    <citation type="journal article" date="2023" name="Mol. Phylogenet. Evol.">
        <title>Genome-scale phylogeny and comparative genomics of the fungal order Sordariales.</title>
        <authorList>
            <person name="Hensen N."/>
            <person name="Bonometti L."/>
            <person name="Westerberg I."/>
            <person name="Brannstrom I.O."/>
            <person name="Guillou S."/>
            <person name="Cros-Aarteil S."/>
            <person name="Calhoun S."/>
            <person name="Haridas S."/>
            <person name="Kuo A."/>
            <person name="Mondo S."/>
            <person name="Pangilinan J."/>
            <person name="Riley R."/>
            <person name="LaButti K."/>
            <person name="Andreopoulos B."/>
            <person name="Lipzen A."/>
            <person name="Chen C."/>
            <person name="Yan M."/>
            <person name="Daum C."/>
            <person name="Ng V."/>
            <person name="Clum A."/>
            <person name="Steindorff A."/>
            <person name="Ohm R.A."/>
            <person name="Martin F."/>
            <person name="Silar P."/>
            <person name="Natvig D.O."/>
            <person name="Lalanne C."/>
            <person name="Gautier V."/>
            <person name="Ament-Velasquez S.L."/>
            <person name="Kruys A."/>
            <person name="Hutchinson M.I."/>
            <person name="Powell A.J."/>
            <person name="Barry K."/>
            <person name="Miller A.N."/>
            <person name="Grigoriev I.V."/>
            <person name="Debuchy R."/>
            <person name="Gladieux P."/>
            <person name="Hiltunen Thoren M."/>
            <person name="Johannesson H."/>
        </authorList>
    </citation>
    <scope>NUCLEOTIDE SEQUENCE [LARGE SCALE GENOMIC DNA]</scope>
    <source>
        <strain evidence="8">CBS 284.82</strain>
    </source>
</reference>
<feature type="region of interest" description="Disordered" evidence="5">
    <location>
        <begin position="58"/>
        <end position="115"/>
    </location>
</feature>
<dbReference type="PROSITE" id="PS01360">
    <property type="entry name" value="ZF_MYND_1"/>
    <property type="match status" value="1"/>
</dbReference>
<dbReference type="EMBL" id="MU854325">
    <property type="protein sequence ID" value="KAK4043671.1"/>
    <property type="molecule type" value="Genomic_DNA"/>
</dbReference>
<keyword evidence="8" id="KW-1185">Reference proteome</keyword>
<feature type="compositionally biased region" description="Basic and acidic residues" evidence="5">
    <location>
        <begin position="94"/>
        <end position="103"/>
    </location>
</feature>
<dbReference type="SUPFAM" id="SSF144232">
    <property type="entry name" value="HIT/MYND zinc finger-like"/>
    <property type="match status" value="1"/>
</dbReference>
<accession>A0AAN6SVI3</accession>
<dbReference type="Proteomes" id="UP001303115">
    <property type="component" value="Unassembled WGS sequence"/>
</dbReference>
<evidence type="ECO:0000256" key="5">
    <source>
        <dbReference type="SAM" id="MobiDB-lite"/>
    </source>
</evidence>
<evidence type="ECO:0000313" key="7">
    <source>
        <dbReference type="EMBL" id="KAK4043671.1"/>
    </source>
</evidence>
<organism evidence="7 8">
    <name type="scientific">Parachaetomium inaequale</name>
    <dbReference type="NCBI Taxonomy" id="2588326"/>
    <lineage>
        <taxon>Eukaryota</taxon>
        <taxon>Fungi</taxon>
        <taxon>Dikarya</taxon>
        <taxon>Ascomycota</taxon>
        <taxon>Pezizomycotina</taxon>
        <taxon>Sordariomycetes</taxon>
        <taxon>Sordariomycetidae</taxon>
        <taxon>Sordariales</taxon>
        <taxon>Chaetomiaceae</taxon>
        <taxon>Parachaetomium</taxon>
    </lineage>
</organism>
<evidence type="ECO:0000256" key="3">
    <source>
        <dbReference type="ARBA" id="ARBA00022833"/>
    </source>
</evidence>
<sequence>MINSDVAPVVVDTSKDKADDSLVKAKVNAPLIVTSPPSKGDLGLPDYAKFKGAPGVEASRGQIFNPAAKEFVPSQSKTESSSSNSPEAKAPLTVKEEPSEIQREATLTTAPTGPQEVAVTVPTTQIEEPKAEAIDNNVAPQAIAAQATAAQTRLTVNRNPHFAAEVKGATYDKEEAQTKLVEDIDRSERDGDLETLCIVCDKPSTQLCNGCKHAKYCSRKCQVADWPLHKKVCADFAGAAAEAKRPSPEHRRILFFPTFSTKPELLWAVHHETDDNEWLEFDHPDLALFCKKAEVESLPGKRKGHSVLNLMNILGKRRIGHMLTAITWTVSKPTSNPLQPRLVNQSINALSKPGYLRPWFGPVSCFADARHPGEPVPPKIRDVTARDVHSLVRLIECCDSTCVDKPELYYGEIISGLRISDVRTEINVGMGVKHVFDVTNVPIRPVNSSDYVIAMAFHLGLRWYIRPGNFMGLRSDVTFWSDGNLRYLGYVCAVHEVVPDSDQQGSSSAPPPPRLETVFNFGPFASSVLVLHGSGNPVLVDHVLAFNAYLDEVYVKKGVASKDEFKKFWAAYKTAGGGPLSSVPSPYKWEKANVVDRLGFFDPAIVMDKVQGNIRDVWMNVVDMLNGLNAEIFEICKRKGKTRG</sequence>
<keyword evidence="1" id="KW-0479">Metal-binding</keyword>
<evidence type="ECO:0000256" key="1">
    <source>
        <dbReference type="ARBA" id="ARBA00022723"/>
    </source>
</evidence>
<name>A0AAN6SVI3_9PEZI</name>
<evidence type="ECO:0000256" key="2">
    <source>
        <dbReference type="ARBA" id="ARBA00022771"/>
    </source>
</evidence>
<dbReference type="Gene3D" id="6.10.140.2220">
    <property type="match status" value="1"/>
</dbReference>
<protein>
    <recommendedName>
        <fullName evidence="6">MYND-type domain-containing protein</fullName>
    </recommendedName>
</protein>